<dbReference type="Gene3D" id="1.10.10.10">
    <property type="entry name" value="Winged helix-like DNA-binding domain superfamily/Winged helix DNA-binding domain"/>
    <property type="match status" value="1"/>
</dbReference>
<dbReference type="InterPro" id="IPR036388">
    <property type="entry name" value="WH-like_DNA-bd_sf"/>
</dbReference>
<dbReference type="PROSITE" id="PS50995">
    <property type="entry name" value="HTH_MARR_2"/>
    <property type="match status" value="1"/>
</dbReference>
<organism evidence="2 3">
    <name type="scientific">Deinococcus terrestris</name>
    <dbReference type="NCBI Taxonomy" id="2651870"/>
    <lineage>
        <taxon>Bacteria</taxon>
        <taxon>Thermotogati</taxon>
        <taxon>Deinococcota</taxon>
        <taxon>Deinococci</taxon>
        <taxon>Deinococcales</taxon>
        <taxon>Deinococcaceae</taxon>
        <taxon>Deinococcus</taxon>
    </lineage>
</organism>
<dbReference type="GO" id="GO:0003700">
    <property type="term" value="F:DNA-binding transcription factor activity"/>
    <property type="evidence" value="ECO:0007669"/>
    <property type="project" value="InterPro"/>
</dbReference>
<feature type="domain" description="HTH marR-type" evidence="1">
    <location>
        <begin position="15"/>
        <end position="147"/>
    </location>
</feature>
<dbReference type="PANTHER" id="PTHR33164:SF43">
    <property type="entry name" value="HTH-TYPE TRANSCRIPTIONAL REPRESSOR YETL"/>
    <property type="match status" value="1"/>
</dbReference>
<gene>
    <name evidence="2" type="ORF">F8S09_11080</name>
</gene>
<dbReference type="GO" id="GO:0006950">
    <property type="term" value="P:response to stress"/>
    <property type="evidence" value="ECO:0007669"/>
    <property type="project" value="TreeGrafter"/>
</dbReference>
<comment type="caution">
    <text evidence="2">The sequence shown here is derived from an EMBL/GenBank/DDBJ whole genome shotgun (WGS) entry which is preliminary data.</text>
</comment>
<dbReference type="SMART" id="SM00347">
    <property type="entry name" value="HTH_MARR"/>
    <property type="match status" value="1"/>
</dbReference>
<evidence type="ECO:0000313" key="3">
    <source>
        <dbReference type="Proteomes" id="UP000484842"/>
    </source>
</evidence>
<dbReference type="SUPFAM" id="SSF46785">
    <property type="entry name" value="Winged helix' DNA-binding domain"/>
    <property type="match status" value="1"/>
</dbReference>
<evidence type="ECO:0000259" key="1">
    <source>
        <dbReference type="PROSITE" id="PS50995"/>
    </source>
</evidence>
<dbReference type="EMBL" id="WBSL01000004">
    <property type="protein sequence ID" value="MPY67229.1"/>
    <property type="molecule type" value="Genomic_DNA"/>
</dbReference>
<sequence>MLGGVRDPDPLQTPELAFLTALWDVWQALSERGEAELRGRHGLDLRSFIALAYVQGGTTQPAALARELGVPRYEVSRVLAALEAQGAVTRGHHDPDARRVTVAVTPAGRALWEGALETVREVTGPALAALPPTDRAGLPRSLSAVAAATRAFSTPQEMTP</sequence>
<dbReference type="InterPro" id="IPR039422">
    <property type="entry name" value="MarR/SlyA-like"/>
</dbReference>
<accession>A0A7X1NXM4</accession>
<dbReference type="PANTHER" id="PTHR33164">
    <property type="entry name" value="TRANSCRIPTIONAL REGULATOR, MARR FAMILY"/>
    <property type="match status" value="1"/>
</dbReference>
<keyword evidence="3" id="KW-1185">Reference proteome</keyword>
<evidence type="ECO:0000313" key="2">
    <source>
        <dbReference type="EMBL" id="MPY67229.1"/>
    </source>
</evidence>
<reference evidence="2 3" key="1">
    <citation type="submission" date="2019-10" db="EMBL/GenBank/DDBJ databases">
        <title>Deinococcus sp. isolated from soil.</title>
        <authorList>
            <person name="Li Y."/>
            <person name="Wang J."/>
        </authorList>
    </citation>
    <scope>NUCLEOTIDE SEQUENCE [LARGE SCALE GENOMIC DNA]</scope>
    <source>
        <strain evidence="2 3">SDU3-2</strain>
    </source>
</reference>
<dbReference type="Proteomes" id="UP000484842">
    <property type="component" value="Unassembled WGS sequence"/>
</dbReference>
<dbReference type="InterPro" id="IPR000835">
    <property type="entry name" value="HTH_MarR-typ"/>
</dbReference>
<protein>
    <submittedName>
        <fullName evidence="2">Winged helix-turn-helix transcriptional regulator</fullName>
    </submittedName>
</protein>
<dbReference type="AlphaFoldDB" id="A0A7X1NXM4"/>
<dbReference type="InterPro" id="IPR036390">
    <property type="entry name" value="WH_DNA-bd_sf"/>
</dbReference>
<proteinExistence type="predicted"/>
<dbReference type="Pfam" id="PF12802">
    <property type="entry name" value="MarR_2"/>
    <property type="match status" value="1"/>
</dbReference>
<name>A0A7X1NXM4_9DEIO</name>